<evidence type="ECO:0000256" key="2">
    <source>
        <dbReference type="ARBA" id="ARBA00012438"/>
    </source>
</evidence>
<comment type="function">
    <text evidence="9">Member of the two-component regulatory system BvgS/BvgA. Phosphorylates BvgA via a four-step phosphorelay in response to environmental signals.</text>
</comment>
<dbReference type="InterPro" id="IPR036097">
    <property type="entry name" value="HisK_dim/P_sf"/>
</dbReference>
<dbReference type="SUPFAM" id="SSF52172">
    <property type="entry name" value="CheY-like"/>
    <property type="match status" value="1"/>
</dbReference>
<evidence type="ECO:0000256" key="8">
    <source>
        <dbReference type="ARBA" id="ARBA00023026"/>
    </source>
</evidence>
<keyword evidence="3 11" id="KW-0597">Phosphoprotein</keyword>
<dbReference type="InterPro" id="IPR001789">
    <property type="entry name" value="Sig_transdc_resp-reg_receiver"/>
</dbReference>
<dbReference type="Gene3D" id="3.30.565.10">
    <property type="entry name" value="Histidine kinase-like ATPase, C-terminal domain"/>
    <property type="match status" value="1"/>
</dbReference>
<feature type="modified residue" description="4-aspartylphosphate" evidence="11">
    <location>
        <position position="952"/>
    </location>
</feature>
<evidence type="ECO:0000256" key="10">
    <source>
        <dbReference type="ARBA" id="ARBA00070152"/>
    </source>
</evidence>
<dbReference type="CDD" id="cd17546">
    <property type="entry name" value="REC_hyHK_CKI1_RcsC-like"/>
    <property type="match status" value="1"/>
</dbReference>
<dbReference type="InterPro" id="IPR036890">
    <property type="entry name" value="HATPase_C_sf"/>
</dbReference>
<keyword evidence="6 16" id="KW-0418">Kinase</keyword>
<evidence type="ECO:0000256" key="11">
    <source>
        <dbReference type="PROSITE-ProRule" id="PRU00169"/>
    </source>
</evidence>
<comment type="caution">
    <text evidence="16">The sequence shown here is derived from an EMBL/GenBank/DDBJ whole genome shotgun (WGS) entry which is preliminary data.</text>
</comment>
<sequence length="1157" mass="125306">MQKILDLTQDSLAESFAALARSARRQRYLYFATIVTLLVIVIVSVALVSMLAAARYLDYRRARVVQYATEVSALVNREGSFLHRTELTVRYYDAIVAPRPLPAGVADQLRETGIVSGFGKLPDAHFDVLVPPATRDAWGSALDERLARLYESADSTLATQLAFELNHRAYLLGLADSYGVILPALDALGPGRPSALDVKLAPQLREVLTRELRSKTGRGTPAPGERVWIGPYVDPVQNIVVVTAVTAVYENDAPTTLVAASVPVGTFLGGLTRPDDPGTLILLNDARHFVAASPAVTSEQSSRLLDLANGATPGRFVYSREGALLVEPTQPGFGSLVYFISYAGLLGALSEQLTVIAGLALVLIAGVTLTARFWGLRLLRRSQTETERALESETINHILVSATPVGLCIVRRRDYSLLTFNQLAAALLHLGSEASLPAHIVTAFREQGGHEVSASAFAKIAGFIVHAKPSEAGGPPPQFLQITYAPARYDGEDVLFCAVIDVTEQQTLEQQLRAAQQASEATMRARSNFFASMSHEIRTPLNALLGNLELLSRSPGVRPHEQRLRALGMAADGLRRIVNDILDFSKIDAGEMKLVAETFRPIDDMESLALSYAPMAQDRPVRFYVHLSATLDKVLRGDRTRIAQVVNNLLNNAFKFTACGKITFSAEMQVDVQERDILVCRVCDSGIGMDAVLVSRIFSPFVQAEATTSSRFGGTGLGLSICARLCELMGGHITVESVPGVGSAFTVMIPLTSLHDAPEAQPPAPVQRGTTLVVCQERDSGKYLETWLLRAGWLTNIVLTQPAAEAFLRAYTPGFMIVTGEYDRATIDALRAVRSVPVVWMTRTGHHRAVRHAEGVFEVNAFNHRSVLATIERALSESSGEVEAAPERPAEVEAPDAALHGLVILVAEDNPLNQALIAEQLDTLGCQPIIVGDGRQALAALQNTEVDAVLTDIHMPVMDGHELLARLHVSHPDVPVLAFSAVTSNEQAEDWRERGFAAYVAKPASLKELEMALLGLVRSGAIVAASPTKPLPELLPTQTETQVATPAPHGDDTSASYSMAAEEKSRYMTILKDHLATDLPKLAGIIERQDVAMLRQWAHSSAGAFLVVQEQVLAKDCRELEQRCGTTSGWTPDLQQRADTLHATLSEQFDIHGDAVS</sequence>
<feature type="transmembrane region" description="Helical" evidence="13">
    <location>
        <begin position="332"/>
        <end position="349"/>
    </location>
</feature>
<dbReference type="SUPFAM" id="SSF55874">
    <property type="entry name" value="ATPase domain of HSP90 chaperone/DNA topoisomerase II/histidine kinase"/>
    <property type="match status" value="1"/>
</dbReference>
<keyword evidence="5" id="KW-0732">Signal</keyword>
<feature type="region of interest" description="Disordered" evidence="12">
    <location>
        <begin position="1029"/>
        <end position="1055"/>
    </location>
</feature>
<keyword evidence="8" id="KW-0843">Virulence</keyword>
<dbReference type="SMART" id="SM00448">
    <property type="entry name" value="REC"/>
    <property type="match status" value="1"/>
</dbReference>
<keyword evidence="13" id="KW-1133">Transmembrane helix</keyword>
<dbReference type="InterPro" id="IPR005467">
    <property type="entry name" value="His_kinase_dom"/>
</dbReference>
<dbReference type="FunFam" id="3.30.565.10:FF:000010">
    <property type="entry name" value="Sensor histidine kinase RcsC"/>
    <property type="match status" value="1"/>
</dbReference>
<evidence type="ECO:0000256" key="3">
    <source>
        <dbReference type="ARBA" id="ARBA00022553"/>
    </source>
</evidence>
<dbReference type="Pfam" id="PF02518">
    <property type="entry name" value="HATPase_c"/>
    <property type="match status" value="1"/>
</dbReference>
<dbReference type="PROSITE" id="PS50109">
    <property type="entry name" value="HIS_KIN"/>
    <property type="match status" value="1"/>
</dbReference>
<evidence type="ECO:0000256" key="9">
    <source>
        <dbReference type="ARBA" id="ARBA00058004"/>
    </source>
</evidence>
<keyword evidence="4 16" id="KW-0808">Transferase</keyword>
<keyword evidence="13" id="KW-0812">Transmembrane</keyword>
<dbReference type="SMART" id="SM00388">
    <property type="entry name" value="HisKA"/>
    <property type="match status" value="1"/>
</dbReference>
<dbReference type="PANTHER" id="PTHR43047:SF72">
    <property type="entry name" value="OSMOSENSING HISTIDINE PROTEIN KINASE SLN1"/>
    <property type="match status" value="1"/>
</dbReference>
<dbReference type="PROSITE" id="PS50110">
    <property type="entry name" value="RESPONSE_REGULATORY"/>
    <property type="match status" value="1"/>
</dbReference>
<reference evidence="16" key="1">
    <citation type="submission" date="2021-04" db="EMBL/GenBank/DDBJ databases">
        <authorList>
            <person name="Vanwijnsberghe S."/>
        </authorList>
    </citation>
    <scope>NUCLEOTIDE SEQUENCE</scope>
    <source>
        <strain evidence="16">LMG 31841</strain>
    </source>
</reference>
<evidence type="ECO:0000256" key="13">
    <source>
        <dbReference type="SAM" id="Phobius"/>
    </source>
</evidence>
<gene>
    <name evidence="16" type="primary">rcsC_13</name>
    <name evidence="16" type="ORF">LMG31841_05155</name>
</gene>
<evidence type="ECO:0000259" key="14">
    <source>
        <dbReference type="PROSITE" id="PS50109"/>
    </source>
</evidence>
<dbReference type="InterPro" id="IPR003594">
    <property type="entry name" value="HATPase_dom"/>
</dbReference>
<dbReference type="EC" id="2.7.13.3" evidence="2"/>
<name>A0A9N8S2A6_9BURK</name>
<dbReference type="GO" id="GO:0009927">
    <property type="term" value="F:histidine phosphotransfer kinase activity"/>
    <property type="evidence" value="ECO:0007669"/>
    <property type="project" value="TreeGrafter"/>
</dbReference>
<protein>
    <recommendedName>
        <fullName evidence="10">Virulence sensor protein BvgS</fullName>
        <ecNumber evidence="2">2.7.13.3</ecNumber>
    </recommendedName>
</protein>
<dbReference type="SMART" id="SM00387">
    <property type="entry name" value="HATPase_c"/>
    <property type="match status" value="1"/>
</dbReference>
<dbReference type="CDD" id="cd16922">
    <property type="entry name" value="HATPase_EvgS-ArcB-TorS-like"/>
    <property type="match status" value="1"/>
</dbReference>
<dbReference type="CDD" id="cd00082">
    <property type="entry name" value="HisKA"/>
    <property type="match status" value="1"/>
</dbReference>
<organism evidence="16 17">
    <name type="scientific">Paraburkholderia saeva</name>
    <dbReference type="NCBI Taxonomy" id="2777537"/>
    <lineage>
        <taxon>Bacteria</taxon>
        <taxon>Pseudomonadati</taxon>
        <taxon>Pseudomonadota</taxon>
        <taxon>Betaproteobacteria</taxon>
        <taxon>Burkholderiales</taxon>
        <taxon>Burkholderiaceae</taxon>
        <taxon>Paraburkholderia</taxon>
    </lineage>
</organism>
<keyword evidence="13" id="KW-0472">Membrane</keyword>
<evidence type="ECO:0000313" key="17">
    <source>
        <dbReference type="Proteomes" id="UP000789704"/>
    </source>
</evidence>
<dbReference type="InterPro" id="IPR003661">
    <property type="entry name" value="HisK_dim/P_dom"/>
</dbReference>
<evidence type="ECO:0000256" key="1">
    <source>
        <dbReference type="ARBA" id="ARBA00000085"/>
    </source>
</evidence>
<dbReference type="Proteomes" id="UP000789704">
    <property type="component" value="Unassembled WGS sequence"/>
</dbReference>
<dbReference type="Pfam" id="PF00072">
    <property type="entry name" value="Response_reg"/>
    <property type="match status" value="1"/>
</dbReference>
<dbReference type="Pfam" id="PF00512">
    <property type="entry name" value="HisKA"/>
    <property type="match status" value="1"/>
</dbReference>
<dbReference type="AlphaFoldDB" id="A0A9N8S2A6"/>
<dbReference type="PRINTS" id="PR00344">
    <property type="entry name" value="BCTRLSENSOR"/>
</dbReference>
<feature type="domain" description="Response regulatory" evidence="15">
    <location>
        <begin position="903"/>
        <end position="1017"/>
    </location>
</feature>
<dbReference type="InterPro" id="IPR011006">
    <property type="entry name" value="CheY-like_superfamily"/>
</dbReference>
<evidence type="ECO:0000256" key="7">
    <source>
        <dbReference type="ARBA" id="ARBA00023012"/>
    </source>
</evidence>
<dbReference type="Gene3D" id="3.40.50.2300">
    <property type="match status" value="1"/>
</dbReference>
<accession>A0A9N8S2A6</accession>
<feature type="domain" description="Histidine kinase" evidence="14">
    <location>
        <begin position="532"/>
        <end position="753"/>
    </location>
</feature>
<evidence type="ECO:0000256" key="4">
    <source>
        <dbReference type="ARBA" id="ARBA00022679"/>
    </source>
</evidence>
<dbReference type="Gene3D" id="1.20.120.160">
    <property type="entry name" value="HPT domain"/>
    <property type="match status" value="1"/>
</dbReference>
<dbReference type="SUPFAM" id="SSF47384">
    <property type="entry name" value="Homodimeric domain of signal transducing histidine kinase"/>
    <property type="match status" value="1"/>
</dbReference>
<dbReference type="GO" id="GO:0000155">
    <property type="term" value="F:phosphorelay sensor kinase activity"/>
    <property type="evidence" value="ECO:0007669"/>
    <property type="project" value="InterPro"/>
</dbReference>
<dbReference type="Gene3D" id="1.10.287.130">
    <property type="match status" value="1"/>
</dbReference>
<dbReference type="GO" id="GO:0005886">
    <property type="term" value="C:plasma membrane"/>
    <property type="evidence" value="ECO:0007669"/>
    <property type="project" value="TreeGrafter"/>
</dbReference>
<feature type="transmembrane region" description="Helical" evidence="13">
    <location>
        <begin position="28"/>
        <end position="53"/>
    </location>
</feature>
<evidence type="ECO:0000259" key="15">
    <source>
        <dbReference type="PROSITE" id="PS50110"/>
    </source>
</evidence>
<evidence type="ECO:0000256" key="12">
    <source>
        <dbReference type="SAM" id="MobiDB-lite"/>
    </source>
</evidence>
<dbReference type="PANTHER" id="PTHR43047">
    <property type="entry name" value="TWO-COMPONENT HISTIDINE PROTEIN KINASE"/>
    <property type="match status" value="1"/>
</dbReference>
<dbReference type="RefSeq" id="WP_228883019.1">
    <property type="nucleotide sequence ID" value="NZ_CAJQYZ010000016.1"/>
</dbReference>
<proteinExistence type="predicted"/>
<dbReference type="Gene3D" id="3.30.450.20">
    <property type="entry name" value="PAS domain"/>
    <property type="match status" value="1"/>
</dbReference>
<evidence type="ECO:0000256" key="6">
    <source>
        <dbReference type="ARBA" id="ARBA00022777"/>
    </source>
</evidence>
<feature type="transmembrane region" description="Helical" evidence="13">
    <location>
        <begin position="355"/>
        <end position="374"/>
    </location>
</feature>
<evidence type="ECO:0000313" key="16">
    <source>
        <dbReference type="EMBL" id="CAG4922106.1"/>
    </source>
</evidence>
<dbReference type="EMBL" id="CAJQZC010000013">
    <property type="protein sequence ID" value="CAG4922106.1"/>
    <property type="molecule type" value="Genomic_DNA"/>
</dbReference>
<comment type="catalytic activity">
    <reaction evidence="1">
        <text>ATP + protein L-histidine = ADP + protein N-phospho-L-histidine.</text>
        <dbReference type="EC" id="2.7.13.3"/>
    </reaction>
</comment>
<dbReference type="InterPro" id="IPR036641">
    <property type="entry name" value="HPT_dom_sf"/>
</dbReference>
<keyword evidence="7" id="KW-0902">Two-component regulatory system</keyword>
<evidence type="ECO:0000256" key="5">
    <source>
        <dbReference type="ARBA" id="ARBA00022729"/>
    </source>
</evidence>
<dbReference type="InterPro" id="IPR004358">
    <property type="entry name" value="Sig_transdc_His_kin-like_C"/>
</dbReference>
<dbReference type="SUPFAM" id="SSF47226">
    <property type="entry name" value="Histidine-containing phosphotransfer domain, HPT domain"/>
    <property type="match status" value="1"/>
</dbReference>
<keyword evidence="17" id="KW-1185">Reference proteome</keyword>